<dbReference type="InterPro" id="IPR008754">
    <property type="entry name" value="Peptidase_M43"/>
</dbReference>
<gene>
    <name evidence="10" type="ORF">JL102_21420</name>
</gene>
<dbReference type="Pfam" id="PF05572">
    <property type="entry name" value="Peptidase_M43"/>
    <property type="match status" value="1"/>
</dbReference>
<keyword evidence="5" id="KW-0378">Hydrolase</keyword>
<evidence type="ECO:0000259" key="9">
    <source>
        <dbReference type="Pfam" id="PF05572"/>
    </source>
</evidence>
<dbReference type="GO" id="GO:0006508">
    <property type="term" value="P:proteolysis"/>
    <property type="evidence" value="ECO:0007669"/>
    <property type="project" value="UniProtKB-KW"/>
</dbReference>
<dbReference type="GO" id="GO:0008237">
    <property type="term" value="F:metallopeptidase activity"/>
    <property type="evidence" value="ECO:0007669"/>
    <property type="project" value="UniProtKB-KW"/>
</dbReference>
<keyword evidence="2" id="KW-0645">Protease</keyword>
<reference evidence="10" key="1">
    <citation type="submission" date="2021-01" db="EMBL/GenBank/DDBJ databases">
        <title>Fulvivirga kasyanovii gen. nov., sp nov., a novel member of the phylum Bacteroidetes isolated from seawater in a mussel farm.</title>
        <authorList>
            <person name="Zhao L.-H."/>
            <person name="Wang Z.-J."/>
        </authorList>
    </citation>
    <scope>NUCLEOTIDE SEQUENCE</scope>
    <source>
        <strain evidence="10">2943</strain>
    </source>
</reference>
<organism evidence="10 11">
    <name type="scientific">Fulvivirga sediminis</name>
    <dbReference type="NCBI Taxonomy" id="2803949"/>
    <lineage>
        <taxon>Bacteria</taxon>
        <taxon>Pseudomonadati</taxon>
        <taxon>Bacteroidota</taxon>
        <taxon>Cytophagia</taxon>
        <taxon>Cytophagales</taxon>
        <taxon>Fulvivirgaceae</taxon>
        <taxon>Fulvivirga</taxon>
    </lineage>
</organism>
<evidence type="ECO:0000256" key="4">
    <source>
        <dbReference type="ARBA" id="ARBA00022729"/>
    </source>
</evidence>
<keyword evidence="11" id="KW-1185">Reference proteome</keyword>
<evidence type="ECO:0000256" key="7">
    <source>
        <dbReference type="ARBA" id="ARBA00023049"/>
    </source>
</evidence>
<keyword evidence="8" id="KW-1015">Disulfide bond</keyword>
<evidence type="ECO:0000256" key="8">
    <source>
        <dbReference type="ARBA" id="ARBA00023157"/>
    </source>
</evidence>
<dbReference type="RefSeq" id="WP_202246516.1">
    <property type="nucleotide sequence ID" value="NZ_JAESIY010000015.1"/>
</dbReference>
<keyword evidence="7" id="KW-0482">Metalloprotease</keyword>
<evidence type="ECO:0000256" key="5">
    <source>
        <dbReference type="ARBA" id="ARBA00022801"/>
    </source>
</evidence>
<dbReference type="EMBL" id="JAESIY010000015">
    <property type="protein sequence ID" value="MBL3658725.1"/>
    <property type="molecule type" value="Genomic_DNA"/>
</dbReference>
<comment type="caution">
    <text evidence="10">The sequence shown here is derived from an EMBL/GenBank/DDBJ whole genome shotgun (WGS) entry which is preliminary data.</text>
</comment>
<dbReference type="InterPro" id="IPR024079">
    <property type="entry name" value="MetalloPept_cat_dom_sf"/>
</dbReference>
<evidence type="ECO:0000313" key="11">
    <source>
        <dbReference type="Proteomes" id="UP000659388"/>
    </source>
</evidence>
<evidence type="ECO:0000313" key="10">
    <source>
        <dbReference type="EMBL" id="MBL3658725.1"/>
    </source>
</evidence>
<evidence type="ECO:0000256" key="3">
    <source>
        <dbReference type="ARBA" id="ARBA00022723"/>
    </source>
</evidence>
<evidence type="ECO:0000256" key="2">
    <source>
        <dbReference type="ARBA" id="ARBA00022670"/>
    </source>
</evidence>
<dbReference type="Gene3D" id="3.40.390.10">
    <property type="entry name" value="Collagenase (Catalytic Domain)"/>
    <property type="match status" value="1"/>
</dbReference>
<sequence>MKSMIRRLVLTCISLIIFSCSEKDIIEDSNELYILPVVVHIIHNGETKGMGNNLSNDRIFQQIETLNSDFRKKKGTLGYSNDPLAGDAKIEFRLAEIDPSGQPTNGITRVNAQEVEYDIEEGGWFFDYLPHYAYWDDSKYLNIWVFPFEPNIILGQASMPRANLPGLTNSDTTGTTGVMITTAHFGEFDVEGGSNLGRSLTHEMGHFLGLEHLWGKVEYAQCTEYDDYCKDTPYVSSRTGSCKNTSNDICDSSPVLIHNYMDYTDDICMNMFTHDQIRRMRFVIENSISRHLLTISPVISRN</sequence>
<dbReference type="Proteomes" id="UP000659388">
    <property type="component" value="Unassembled WGS sequence"/>
</dbReference>
<dbReference type="PROSITE" id="PS51257">
    <property type="entry name" value="PROKAR_LIPOPROTEIN"/>
    <property type="match status" value="1"/>
</dbReference>
<dbReference type="GO" id="GO:0046872">
    <property type="term" value="F:metal ion binding"/>
    <property type="evidence" value="ECO:0007669"/>
    <property type="project" value="UniProtKB-KW"/>
</dbReference>
<evidence type="ECO:0000256" key="6">
    <source>
        <dbReference type="ARBA" id="ARBA00022833"/>
    </source>
</evidence>
<comment type="similarity">
    <text evidence="1">Belongs to the peptidase M43B family.</text>
</comment>
<dbReference type="PANTHER" id="PTHR47466:SF1">
    <property type="entry name" value="METALLOPROTEASE MEP1 (AFU_ORTHOLOGUE AFUA_1G07730)-RELATED"/>
    <property type="match status" value="1"/>
</dbReference>
<keyword evidence="4" id="KW-0732">Signal</keyword>
<feature type="domain" description="Peptidase M43 pregnancy-associated plasma-A" evidence="9">
    <location>
        <begin position="134"/>
        <end position="284"/>
    </location>
</feature>
<name>A0A937FD54_9BACT</name>
<keyword evidence="6" id="KW-0862">Zinc</keyword>
<evidence type="ECO:0000256" key="1">
    <source>
        <dbReference type="ARBA" id="ARBA00008721"/>
    </source>
</evidence>
<dbReference type="SUPFAM" id="SSF55486">
    <property type="entry name" value="Metalloproteases ('zincins'), catalytic domain"/>
    <property type="match status" value="1"/>
</dbReference>
<protein>
    <recommendedName>
        <fullName evidence="9">Peptidase M43 pregnancy-associated plasma-A domain-containing protein</fullName>
    </recommendedName>
</protein>
<dbReference type="PANTHER" id="PTHR47466">
    <property type="match status" value="1"/>
</dbReference>
<keyword evidence="3" id="KW-0479">Metal-binding</keyword>
<proteinExistence type="inferred from homology"/>
<dbReference type="AlphaFoldDB" id="A0A937FD54"/>
<accession>A0A937FD54</accession>